<keyword evidence="1" id="KW-0732">Signal</keyword>
<evidence type="ECO:0000313" key="2">
    <source>
        <dbReference type="EMBL" id="KGO93648.1"/>
    </source>
</evidence>
<proteinExistence type="predicted"/>
<protein>
    <submittedName>
        <fullName evidence="2">Uncharacterized protein</fullName>
    </submittedName>
</protein>
<evidence type="ECO:0000256" key="1">
    <source>
        <dbReference type="SAM" id="SignalP"/>
    </source>
</evidence>
<organism evidence="2 3">
    <name type="scientific">Flavobacterium subsaxonicum WB 4.1-42 = DSM 21790</name>
    <dbReference type="NCBI Taxonomy" id="1121898"/>
    <lineage>
        <taxon>Bacteria</taxon>
        <taxon>Pseudomonadati</taxon>
        <taxon>Bacteroidota</taxon>
        <taxon>Flavobacteriia</taxon>
        <taxon>Flavobacteriales</taxon>
        <taxon>Flavobacteriaceae</taxon>
        <taxon>Flavobacterium</taxon>
    </lineage>
</organism>
<keyword evidence="3" id="KW-1185">Reference proteome</keyword>
<dbReference type="OrthoDB" id="1453093at2"/>
<dbReference type="Proteomes" id="UP000030111">
    <property type="component" value="Unassembled WGS sequence"/>
</dbReference>
<name>A0A0A2MQE9_9FLAO</name>
<accession>A0A0A2MQE9</accession>
<dbReference type="InterPro" id="IPR045391">
    <property type="entry name" value="DUF6520"/>
</dbReference>
<feature type="chain" id="PRO_5002003698" evidence="1">
    <location>
        <begin position="19"/>
        <end position="92"/>
    </location>
</feature>
<dbReference type="RefSeq" id="WP_026991774.1">
    <property type="nucleotide sequence ID" value="NZ_JRLY01000004.1"/>
</dbReference>
<dbReference type="Pfam" id="PF20130">
    <property type="entry name" value="DUF6520"/>
    <property type="match status" value="1"/>
</dbReference>
<reference evidence="2 3" key="1">
    <citation type="submission" date="2013-09" db="EMBL/GenBank/DDBJ databases">
        <authorList>
            <person name="Zeng Z."/>
            <person name="Chen C."/>
        </authorList>
    </citation>
    <scope>NUCLEOTIDE SEQUENCE [LARGE SCALE GENOMIC DNA]</scope>
    <source>
        <strain evidence="2 3">WB 4.1-42</strain>
    </source>
</reference>
<sequence>MKTSIFKMILPMAVIALASAGAVESQAKSQKSALVNETGWYHLSATQPCISSTMCSLAPGAVCTVNAIPGAQQLYRKGAGSTDCAFVLRQPE</sequence>
<gene>
    <name evidence="2" type="ORF">Q766_06715</name>
</gene>
<dbReference type="EMBL" id="JRLY01000004">
    <property type="protein sequence ID" value="KGO93648.1"/>
    <property type="molecule type" value="Genomic_DNA"/>
</dbReference>
<feature type="signal peptide" evidence="1">
    <location>
        <begin position="1"/>
        <end position="18"/>
    </location>
</feature>
<evidence type="ECO:0000313" key="3">
    <source>
        <dbReference type="Proteomes" id="UP000030111"/>
    </source>
</evidence>
<comment type="caution">
    <text evidence="2">The sequence shown here is derived from an EMBL/GenBank/DDBJ whole genome shotgun (WGS) entry which is preliminary data.</text>
</comment>
<dbReference type="AlphaFoldDB" id="A0A0A2MQE9"/>